<sequence length="216" mass="24608">MAYLYACLFSNGAIKVGRTSSPDERLAAHADRVSVVGVYLDQRVIAPCVGDVAMAEAALIEQCVAEAEIRFKREWFFGLNFARVESWTHEAAGYGYQRPQRSVAVAPSPDTAVRRYRCVWEDSRHHWVDLDPTKFPCPDSSVMRWDLRPDDWHRIWPELLDHPCAVLYAPKYPGRTIELIKAAVPMFQTAPDLRPDDWERIWPELADPAPAQQEAA</sequence>
<dbReference type="RefSeq" id="WP_198487372.1">
    <property type="nucleotide sequence ID" value="NZ_CP065997.1"/>
</dbReference>
<dbReference type="AlphaFoldDB" id="A0A7T4B942"/>
<evidence type="ECO:0000313" key="2">
    <source>
        <dbReference type="Proteomes" id="UP000595231"/>
    </source>
</evidence>
<name>A0A7T4B942_9BURK</name>
<organism evidence="1 2">
    <name type="scientific">Achromobacter deleyi</name>
    <dbReference type="NCBI Taxonomy" id="1353891"/>
    <lineage>
        <taxon>Bacteria</taxon>
        <taxon>Pseudomonadati</taxon>
        <taxon>Pseudomonadota</taxon>
        <taxon>Betaproteobacteria</taxon>
        <taxon>Burkholderiales</taxon>
        <taxon>Alcaligenaceae</taxon>
        <taxon>Achromobacter</taxon>
    </lineage>
</organism>
<dbReference type="Proteomes" id="UP000595231">
    <property type="component" value="Chromosome"/>
</dbReference>
<reference evidence="1 2" key="1">
    <citation type="submission" date="2020-12" db="EMBL/GenBank/DDBJ databases">
        <title>FDA dAtabase for Regulatory Grade micrObial Sequences (FDA-ARGOS): Supporting development and validation of Infectious Disease Dx tests.</title>
        <authorList>
            <person name="Sproer C."/>
            <person name="Gronow S."/>
            <person name="Severitt S."/>
            <person name="Schroder I."/>
            <person name="Tallon L."/>
            <person name="Sadzewicz L."/>
            <person name="Zhao X."/>
            <person name="Boylan J."/>
            <person name="Ott S."/>
            <person name="Bowen H."/>
            <person name="Vavikolanu K."/>
            <person name="Mehta A."/>
            <person name="Aluvathingal J."/>
            <person name="Nadendla S."/>
            <person name="Lowell S."/>
            <person name="Myers T."/>
            <person name="Yan Y."/>
            <person name="Sichtig H."/>
        </authorList>
    </citation>
    <scope>NUCLEOTIDE SEQUENCE [LARGE SCALE GENOMIC DNA]</scope>
    <source>
        <strain evidence="1 2">FDAARGOS_1050</strain>
    </source>
</reference>
<protein>
    <submittedName>
        <fullName evidence="1">Uncharacterized protein</fullName>
    </submittedName>
</protein>
<proteinExistence type="predicted"/>
<gene>
    <name evidence="1" type="ORF">I6I07_15880</name>
</gene>
<dbReference type="EMBL" id="CP065997">
    <property type="protein sequence ID" value="QQB37963.1"/>
    <property type="molecule type" value="Genomic_DNA"/>
</dbReference>
<accession>A0A7T4B942</accession>
<evidence type="ECO:0000313" key="1">
    <source>
        <dbReference type="EMBL" id="QQB37963.1"/>
    </source>
</evidence>